<feature type="transmembrane region" description="Helical" evidence="1">
    <location>
        <begin position="80"/>
        <end position="96"/>
    </location>
</feature>
<reference evidence="2" key="1">
    <citation type="journal article" date="2020" name="mSystems">
        <title>Genome- and Community-Level Interaction Insights into Carbon Utilization and Element Cycling Functions of Hydrothermarchaeota in Hydrothermal Sediment.</title>
        <authorList>
            <person name="Zhou Z."/>
            <person name="Liu Y."/>
            <person name="Xu W."/>
            <person name="Pan J."/>
            <person name="Luo Z.H."/>
            <person name="Li M."/>
        </authorList>
    </citation>
    <scope>NUCLEOTIDE SEQUENCE [LARGE SCALE GENOMIC DNA]</scope>
    <source>
        <strain evidence="2">SpSt-125</strain>
    </source>
</reference>
<organism evidence="2">
    <name type="scientific">Ignisphaera aggregans</name>
    <dbReference type="NCBI Taxonomy" id="334771"/>
    <lineage>
        <taxon>Archaea</taxon>
        <taxon>Thermoproteota</taxon>
        <taxon>Thermoprotei</taxon>
        <taxon>Desulfurococcales</taxon>
        <taxon>Desulfurococcaceae</taxon>
        <taxon>Ignisphaera</taxon>
    </lineage>
</organism>
<feature type="transmembrane region" description="Helical" evidence="1">
    <location>
        <begin position="31"/>
        <end position="52"/>
    </location>
</feature>
<proteinExistence type="predicted"/>
<name>A0A7J2U315_9CREN</name>
<feature type="transmembrane region" description="Helical" evidence="1">
    <location>
        <begin position="57"/>
        <end position="74"/>
    </location>
</feature>
<comment type="caution">
    <text evidence="2">The sequence shown here is derived from an EMBL/GenBank/DDBJ whole genome shotgun (WGS) entry which is preliminary data.</text>
</comment>
<feature type="transmembrane region" description="Helical" evidence="1">
    <location>
        <begin position="7"/>
        <end position="25"/>
    </location>
</feature>
<protein>
    <submittedName>
        <fullName evidence="2">Uncharacterized protein</fullName>
    </submittedName>
</protein>
<gene>
    <name evidence="2" type="ORF">ENO26_03225</name>
</gene>
<dbReference type="EMBL" id="DSEU01000018">
    <property type="protein sequence ID" value="HEM66572.1"/>
    <property type="molecule type" value="Genomic_DNA"/>
</dbReference>
<evidence type="ECO:0000313" key="2">
    <source>
        <dbReference type="EMBL" id="HEM66572.1"/>
    </source>
</evidence>
<keyword evidence="1" id="KW-0812">Transmembrane</keyword>
<sequence length="143" mass="15732">MKFLKILVIISFIALGAIYIAIATLTQREPATDTITSIVLGALFIACAYGVYRDAKWGYYLSLAASAIGIAIAAIQDLPIAVAMYAALAASTLILMKKETRRAQMSITQTEMKKPMVVTVKTTVATTKFVHEKRFTKRKERIL</sequence>
<keyword evidence="1" id="KW-0472">Membrane</keyword>
<evidence type="ECO:0000256" key="1">
    <source>
        <dbReference type="SAM" id="Phobius"/>
    </source>
</evidence>
<dbReference type="AlphaFoldDB" id="A0A7J2U315"/>
<keyword evidence="1" id="KW-1133">Transmembrane helix</keyword>
<accession>A0A7J2U315</accession>